<evidence type="ECO:0008006" key="4">
    <source>
        <dbReference type="Google" id="ProtNLM"/>
    </source>
</evidence>
<organism evidence="2 3">
    <name type="scientific">Actinoallomurus oryzae</name>
    <dbReference type="NCBI Taxonomy" id="502180"/>
    <lineage>
        <taxon>Bacteria</taxon>
        <taxon>Bacillati</taxon>
        <taxon>Actinomycetota</taxon>
        <taxon>Actinomycetes</taxon>
        <taxon>Streptosporangiales</taxon>
        <taxon>Thermomonosporaceae</taxon>
        <taxon>Actinoallomurus</taxon>
    </lineage>
</organism>
<feature type="region of interest" description="Disordered" evidence="1">
    <location>
        <begin position="325"/>
        <end position="371"/>
    </location>
</feature>
<dbReference type="EMBL" id="BAABHF010000038">
    <property type="protein sequence ID" value="GAA4505952.1"/>
    <property type="molecule type" value="Genomic_DNA"/>
</dbReference>
<keyword evidence="3" id="KW-1185">Reference proteome</keyword>
<accession>A0ABP8QQC7</accession>
<feature type="compositionally biased region" description="Basic residues" evidence="1">
    <location>
        <begin position="325"/>
        <end position="349"/>
    </location>
</feature>
<dbReference type="Gene3D" id="3.30.830.10">
    <property type="entry name" value="Metalloenzyme, LuxS/M16 peptidase-like"/>
    <property type="match status" value="1"/>
</dbReference>
<evidence type="ECO:0000313" key="2">
    <source>
        <dbReference type="EMBL" id="GAA4505952.1"/>
    </source>
</evidence>
<evidence type="ECO:0000256" key="1">
    <source>
        <dbReference type="SAM" id="MobiDB-lite"/>
    </source>
</evidence>
<reference evidence="3" key="1">
    <citation type="journal article" date="2019" name="Int. J. Syst. Evol. Microbiol.">
        <title>The Global Catalogue of Microorganisms (GCM) 10K type strain sequencing project: providing services to taxonomists for standard genome sequencing and annotation.</title>
        <authorList>
            <consortium name="The Broad Institute Genomics Platform"/>
            <consortium name="The Broad Institute Genome Sequencing Center for Infectious Disease"/>
            <person name="Wu L."/>
            <person name="Ma J."/>
        </authorList>
    </citation>
    <scope>NUCLEOTIDE SEQUENCE [LARGE SCALE GENOMIC DNA]</scope>
    <source>
        <strain evidence="3">JCM 17933</strain>
    </source>
</reference>
<name>A0ABP8QQC7_9ACTN</name>
<proteinExistence type="predicted"/>
<dbReference type="RefSeq" id="WP_345469894.1">
    <property type="nucleotide sequence ID" value="NZ_BAABHF010000038.1"/>
</dbReference>
<evidence type="ECO:0000313" key="3">
    <source>
        <dbReference type="Proteomes" id="UP001500503"/>
    </source>
</evidence>
<sequence length="718" mass="79281">MGWHRTEVDGVPAYWAEGDEDQRRVLLAFRVGIADEQLAWRGVTHLVEHLTMHTAGGHVHESNGRVDAVTTVFASQGGDTGIADFVAGVCRSLRALPFDRLELENQVLRAEADSRAPALSDPLMIWRYGAATYGLQAYEEFGVGRHTPDRLRAWADRWFTRRNLVLVFGGGPPPPDLRIDLPEGERIPPPEPSSALPRTPAYFRQPDGIVAMTSLVRRSTAAQVYVGLLGARLHRSLRQEAGISYTPGTSYAPRDARYAHVTACTDGLRDNHDRLLTAFLHEIELLADHPAPREEIARLRTRDGARLPCAVGEVPCGARVLVRRRGRRGAAQRRRPGRHLTSHRRRRRREPGPRPAVHHGADTRGSVPASSVENQGDIMCAALAKLFSARARRASRVVADGPDLFDDPALPAAVAGAANGVLEPGRALLAASSADHELRSARLGRLATAVVPHIAALSSLQRENPDDADLALWLGDAHIQHGWQVRGSAVAKDTERRKFEEFWLILGRAYEPLARAAELRPGDPNPWERLQWYGLGAQRPRQELDDFWAELQRRGPAFFAGHASRLQVLCAKWQGSKEELTAFTRAAAADAPVGSPLPALLVTMHIELATDQEADPNLYFMQNSVREELASAADAWCEKPDGGVRTAEAHHLFGHAFWLDGDILRARRHLSRVSPWSIPKNLPWFRYAENPAALYLHARSEVGVVDGTVFDFDPGPAR</sequence>
<protein>
    <recommendedName>
        <fullName evidence="4">Insulinase family protein</fullName>
    </recommendedName>
</protein>
<dbReference type="Proteomes" id="UP001500503">
    <property type="component" value="Unassembled WGS sequence"/>
</dbReference>
<dbReference type="InterPro" id="IPR011249">
    <property type="entry name" value="Metalloenz_LuxS/M16"/>
</dbReference>
<dbReference type="SUPFAM" id="SSF63411">
    <property type="entry name" value="LuxS/MPP-like metallohydrolase"/>
    <property type="match status" value="2"/>
</dbReference>
<comment type="caution">
    <text evidence="2">The sequence shown here is derived from an EMBL/GenBank/DDBJ whole genome shotgun (WGS) entry which is preliminary data.</text>
</comment>
<gene>
    <name evidence="2" type="ORF">GCM10023191_062410</name>
</gene>